<proteinExistence type="predicted"/>
<organism evidence="2 3">
    <name type="scientific">Pseudokineococcus marinus</name>
    <dbReference type="NCBI Taxonomy" id="351215"/>
    <lineage>
        <taxon>Bacteria</taxon>
        <taxon>Bacillati</taxon>
        <taxon>Actinomycetota</taxon>
        <taxon>Actinomycetes</taxon>
        <taxon>Kineosporiales</taxon>
        <taxon>Kineosporiaceae</taxon>
        <taxon>Pseudokineococcus</taxon>
    </lineage>
</organism>
<dbReference type="Pfam" id="PF10944">
    <property type="entry name" value="DUF2630"/>
    <property type="match status" value="1"/>
</dbReference>
<accession>A0A849BKZ5</accession>
<dbReference type="InterPro" id="IPR020311">
    <property type="entry name" value="Uncharacterised_Rv0898c"/>
</dbReference>
<name>A0A849BKZ5_9ACTN</name>
<comment type="caution">
    <text evidence="2">The sequence shown here is derived from an EMBL/GenBank/DDBJ whole genome shotgun (WGS) entry which is preliminary data.</text>
</comment>
<keyword evidence="3" id="KW-1185">Reference proteome</keyword>
<dbReference type="EMBL" id="JABEMA010000014">
    <property type="protein sequence ID" value="NNH21983.1"/>
    <property type="molecule type" value="Genomic_DNA"/>
</dbReference>
<sequence length="82" mass="9709">MTAQPLRPEDLAADLTELVAEEHRLQQRASRSVDDEQRLRQVRLEQDRLWELRRRLRARRAHGEADAAVPDRSARVVEHHLR</sequence>
<gene>
    <name evidence="2" type="ORF">HLB09_02540</name>
</gene>
<evidence type="ECO:0000256" key="1">
    <source>
        <dbReference type="SAM" id="MobiDB-lite"/>
    </source>
</evidence>
<evidence type="ECO:0000313" key="3">
    <source>
        <dbReference type="Proteomes" id="UP000555552"/>
    </source>
</evidence>
<feature type="region of interest" description="Disordered" evidence="1">
    <location>
        <begin position="60"/>
        <end position="82"/>
    </location>
</feature>
<dbReference type="AlphaFoldDB" id="A0A849BKZ5"/>
<protein>
    <submittedName>
        <fullName evidence="2">DUF2630 family protein</fullName>
    </submittedName>
</protein>
<feature type="compositionally biased region" description="Basic and acidic residues" evidence="1">
    <location>
        <begin position="72"/>
        <end position="82"/>
    </location>
</feature>
<dbReference type="Proteomes" id="UP000555552">
    <property type="component" value="Unassembled WGS sequence"/>
</dbReference>
<dbReference type="RefSeq" id="WP_171201839.1">
    <property type="nucleotide sequence ID" value="NZ_BAAANP010000001.1"/>
</dbReference>
<reference evidence="2 3" key="1">
    <citation type="submission" date="2020-05" db="EMBL/GenBank/DDBJ databases">
        <title>MicrobeNet Type strains.</title>
        <authorList>
            <person name="Nicholson A.C."/>
        </authorList>
    </citation>
    <scope>NUCLEOTIDE SEQUENCE [LARGE SCALE GENOMIC DNA]</scope>
    <source>
        <strain evidence="2 3">JCM 14547</strain>
    </source>
</reference>
<evidence type="ECO:0000313" key="2">
    <source>
        <dbReference type="EMBL" id="NNH21983.1"/>
    </source>
</evidence>